<dbReference type="EMBL" id="FNGP01000005">
    <property type="protein sequence ID" value="SDL74606.1"/>
    <property type="molecule type" value="Genomic_DNA"/>
</dbReference>
<sequence>MGSLIGRMFDNDEVIRVYVPPGWPGSVRPPGSPGWLKSAEAYLLDACPSEYRGYEVLRRHPVVLARLAHGHVEAQLAATRESAANARAQLAEFVDPSTATRAVEVLLAEEARLARVLRGVHLVEEALRDVRFVPKL</sequence>
<organism evidence="1 2">
    <name type="scientific">Tessaracoccus oleiagri</name>
    <dbReference type="NCBI Taxonomy" id="686624"/>
    <lineage>
        <taxon>Bacteria</taxon>
        <taxon>Bacillati</taxon>
        <taxon>Actinomycetota</taxon>
        <taxon>Actinomycetes</taxon>
        <taxon>Propionibacteriales</taxon>
        <taxon>Propionibacteriaceae</taxon>
        <taxon>Tessaracoccus</taxon>
    </lineage>
</organism>
<gene>
    <name evidence="1" type="ORF">SAMN04488242_2685</name>
</gene>
<dbReference type="STRING" id="686624.SAMN04488242_2685"/>
<proteinExistence type="predicted"/>
<keyword evidence="2" id="KW-1185">Reference proteome</keyword>
<name>A0A1G9MJY5_9ACTN</name>
<dbReference type="Proteomes" id="UP000199475">
    <property type="component" value="Unassembled WGS sequence"/>
</dbReference>
<dbReference type="AlphaFoldDB" id="A0A1G9MJY5"/>
<evidence type="ECO:0000313" key="1">
    <source>
        <dbReference type="EMBL" id="SDL74606.1"/>
    </source>
</evidence>
<reference evidence="1 2" key="1">
    <citation type="submission" date="2016-10" db="EMBL/GenBank/DDBJ databases">
        <authorList>
            <person name="de Groot N.N."/>
        </authorList>
    </citation>
    <scope>NUCLEOTIDE SEQUENCE [LARGE SCALE GENOMIC DNA]</scope>
    <source>
        <strain evidence="1 2">CGMCC 1.9159</strain>
    </source>
</reference>
<protein>
    <submittedName>
        <fullName evidence="1">Uncharacterized protein</fullName>
    </submittedName>
</protein>
<accession>A0A1G9MJY5</accession>
<evidence type="ECO:0000313" key="2">
    <source>
        <dbReference type="Proteomes" id="UP000199475"/>
    </source>
</evidence>